<sequence length="64" mass="7110">MHIEAKNPRKTDVFHVCDRLFPWVVCQGDGQAEGSPSLEELATHLITNAVLMGTKHTGNKARRP</sequence>
<dbReference type="Proteomes" id="UP000053989">
    <property type="component" value="Unassembled WGS sequence"/>
</dbReference>
<reference evidence="2" key="2">
    <citation type="submission" date="2015-01" db="EMBL/GenBank/DDBJ databases">
        <title>Evolutionary Origins and Diversification of the Mycorrhizal Mutualists.</title>
        <authorList>
            <consortium name="DOE Joint Genome Institute"/>
            <consortium name="Mycorrhizal Genomics Consortium"/>
            <person name="Kohler A."/>
            <person name="Kuo A."/>
            <person name="Nagy L.G."/>
            <person name="Floudas D."/>
            <person name="Copeland A."/>
            <person name="Barry K.W."/>
            <person name="Cichocki N."/>
            <person name="Veneault-Fourrey C."/>
            <person name="LaButti K."/>
            <person name="Lindquist E.A."/>
            <person name="Lipzen A."/>
            <person name="Lundell T."/>
            <person name="Morin E."/>
            <person name="Murat C."/>
            <person name="Riley R."/>
            <person name="Ohm R."/>
            <person name="Sun H."/>
            <person name="Tunlid A."/>
            <person name="Henrissat B."/>
            <person name="Grigoriev I.V."/>
            <person name="Hibbett D.S."/>
            <person name="Martin F."/>
        </authorList>
    </citation>
    <scope>NUCLEOTIDE SEQUENCE [LARGE SCALE GENOMIC DNA]</scope>
    <source>
        <strain evidence="2">Foug A</strain>
    </source>
</reference>
<dbReference type="HOGENOM" id="CLU_2868946_0_0_1"/>
<gene>
    <name evidence="1" type="ORF">SCLCIDRAFT_1217973</name>
</gene>
<dbReference type="AlphaFoldDB" id="A0A0C3DSL1"/>
<proteinExistence type="predicted"/>
<keyword evidence="2" id="KW-1185">Reference proteome</keyword>
<evidence type="ECO:0000313" key="2">
    <source>
        <dbReference type="Proteomes" id="UP000053989"/>
    </source>
</evidence>
<protein>
    <submittedName>
        <fullName evidence="1">Uncharacterized protein</fullName>
    </submittedName>
</protein>
<name>A0A0C3DSL1_9AGAM</name>
<dbReference type="InParanoid" id="A0A0C3DSL1"/>
<accession>A0A0C3DSL1</accession>
<organism evidence="1 2">
    <name type="scientific">Scleroderma citrinum Foug A</name>
    <dbReference type="NCBI Taxonomy" id="1036808"/>
    <lineage>
        <taxon>Eukaryota</taxon>
        <taxon>Fungi</taxon>
        <taxon>Dikarya</taxon>
        <taxon>Basidiomycota</taxon>
        <taxon>Agaricomycotina</taxon>
        <taxon>Agaricomycetes</taxon>
        <taxon>Agaricomycetidae</taxon>
        <taxon>Boletales</taxon>
        <taxon>Sclerodermatineae</taxon>
        <taxon>Sclerodermataceae</taxon>
        <taxon>Scleroderma</taxon>
    </lineage>
</organism>
<dbReference type="EMBL" id="KN822076">
    <property type="protein sequence ID" value="KIM59184.1"/>
    <property type="molecule type" value="Genomic_DNA"/>
</dbReference>
<evidence type="ECO:0000313" key="1">
    <source>
        <dbReference type="EMBL" id="KIM59184.1"/>
    </source>
</evidence>
<reference evidence="1 2" key="1">
    <citation type="submission" date="2014-04" db="EMBL/GenBank/DDBJ databases">
        <authorList>
            <consortium name="DOE Joint Genome Institute"/>
            <person name="Kuo A."/>
            <person name="Kohler A."/>
            <person name="Nagy L.G."/>
            <person name="Floudas D."/>
            <person name="Copeland A."/>
            <person name="Barry K.W."/>
            <person name="Cichocki N."/>
            <person name="Veneault-Fourrey C."/>
            <person name="LaButti K."/>
            <person name="Lindquist E.A."/>
            <person name="Lipzen A."/>
            <person name="Lundell T."/>
            <person name="Morin E."/>
            <person name="Murat C."/>
            <person name="Sun H."/>
            <person name="Tunlid A."/>
            <person name="Henrissat B."/>
            <person name="Grigoriev I.V."/>
            <person name="Hibbett D.S."/>
            <person name="Martin F."/>
            <person name="Nordberg H.P."/>
            <person name="Cantor M.N."/>
            <person name="Hua S.X."/>
        </authorList>
    </citation>
    <scope>NUCLEOTIDE SEQUENCE [LARGE SCALE GENOMIC DNA]</scope>
    <source>
        <strain evidence="1 2">Foug A</strain>
    </source>
</reference>